<feature type="transmembrane region" description="Helical" evidence="9">
    <location>
        <begin position="348"/>
        <end position="371"/>
    </location>
</feature>
<dbReference type="Pfam" id="PF00999">
    <property type="entry name" value="Na_H_Exchanger"/>
    <property type="match status" value="1"/>
</dbReference>
<reference evidence="12" key="1">
    <citation type="submission" date="2016-11" db="EMBL/GenBank/DDBJ databases">
        <authorList>
            <person name="Varghese N."/>
            <person name="Submissions S."/>
        </authorList>
    </citation>
    <scope>NUCLEOTIDE SEQUENCE [LARGE SCALE GENOMIC DNA]</scope>
    <source>
        <strain evidence="12">DSM 2635</strain>
    </source>
</reference>
<proteinExistence type="predicted"/>
<feature type="transmembrane region" description="Helical" evidence="9">
    <location>
        <begin position="192"/>
        <end position="217"/>
    </location>
</feature>
<dbReference type="PANTHER" id="PTHR32507">
    <property type="entry name" value="NA(+)/H(+) ANTIPORTER 1"/>
    <property type="match status" value="1"/>
</dbReference>
<comment type="subcellular location">
    <subcellularLocation>
        <location evidence="1">Cell membrane</location>
        <topology evidence="1">Multi-pass membrane protein</topology>
    </subcellularLocation>
</comment>
<keyword evidence="4" id="KW-1003">Cell membrane</keyword>
<feature type="transmembrane region" description="Helical" evidence="9">
    <location>
        <begin position="311"/>
        <end position="336"/>
    </location>
</feature>
<dbReference type="GO" id="GO:1902600">
    <property type="term" value="P:proton transmembrane transport"/>
    <property type="evidence" value="ECO:0007669"/>
    <property type="project" value="InterPro"/>
</dbReference>
<feature type="domain" description="Cation/H+ exchanger transmembrane" evidence="10">
    <location>
        <begin position="21"/>
        <end position="403"/>
    </location>
</feature>
<keyword evidence="5 9" id="KW-0812">Transmembrane</keyword>
<dbReference type="GO" id="GO:0005886">
    <property type="term" value="C:plasma membrane"/>
    <property type="evidence" value="ECO:0007669"/>
    <property type="project" value="UniProtKB-SubCell"/>
</dbReference>
<protein>
    <submittedName>
        <fullName evidence="11">Sodium/hydrogen exchanger family protein</fullName>
    </submittedName>
</protein>
<evidence type="ECO:0000256" key="3">
    <source>
        <dbReference type="ARBA" id="ARBA00022449"/>
    </source>
</evidence>
<evidence type="ECO:0000256" key="9">
    <source>
        <dbReference type="SAM" id="Phobius"/>
    </source>
</evidence>
<evidence type="ECO:0000313" key="11">
    <source>
        <dbReference type="EMBL" id="SHG54252.1"/>
    </source>
</evidence>
<feature type="transmembrane region" description="Helical" evidence="9">
    <location>
        <begin position="224"/>
        <end position="241"/>
    </location>
</feature>
<keyword evidence="12" id="KW-1185">Reference proteome</keyword>
<evidence type="ECO:0000256" key="4">
    <source>
        <dbReference type="ARBA" id="ARBA00022475"/>
    </source>
</evidence>
<organism evidence="11 12">
    <name type="scientific">Asaccharospora irregularis DSM 2635</name>
    <dbReference type="NCBI Taxonomy" id="1121321"/>
    <lineage>
        <taxon>Bacteria</taxon>
        <taxon>Bacillati</taxon>
        <taxon>Bacillota</taxon>
        <taxon>Clostridia</taxon>
        <taxon>Peptostreptococcales</taxon>
        <taxon>Peptostreptococcaceae</taxon>
        <taxon>Asaccharospora</taxon>
    </lineage>
</organism>
<evidence type="ECO:0000256" key="6">
    <source>
        <dbReference type="ARBA" id="ARBA00022989"/>
    </source>
</evidence>
<evidence type="ECO:0000256" key="5">
    <source>
        <dbReference type="ARBA" id="ARBA00022692"/>
    </source>
</evidence>
<keyword evidence="2" id="KW-0813">Transport</keyword>
<evidence type="ECO:0000256" key="7">
    <source>
        <dbReference type="ARBA" id="ARBA00023065"/>
    </source>
</evidence>
<evidence type="ECO:0000259" key="10">
    <source>
        <dbReference type="Pfam" id="PF00999"/>
    </source>
</evidence>
<evidence type="ECO:0000313" key="12">
    <source>
        <dbReference type="Proteomes" id="UP000243255"/>
    </source>
</evidence>
<keyword evidence="8 9" id="KW-0472">Membrane</keyword>
<gene>
    <name evidence="11" type="ORF">SAMN04488530_10349</name>
</gene>
<dbReference type="InterPro" id="IPR006153">
    <property type="entry name" value="Cation/H_exchanger_TM"/>
</dbReference>
<feature type="transmembrane region" description="Helical" evidence="9">
    <location>
        <begin position="97"/>
        <end position="119"/>
    </location>
</feature>
<feature type="transmembrane region" description="Helical" evidence="9">
    <location>
        <begin position="125"/>
        <end position="147"/>
    </location>
</feature>
<feature type="transmembrane region" description="Helical" evidence="9">
    <location>
        <begin position="6"/>
        <end position="27"/>
    </location>
</feature>
<dbReference type="AlphaFoldDB" id="A0A1M5KN60"/>
<evidence type="ECO:0000256" key="8">
    <source>
        <dbReference type="ARBA" id="ARBA00023136"/>
    </source>
</evidence>
<dbReference type="PANTHER" id="PTHR32507:SF0">
    <property type="entry name" value="NA(+)_H(+) ANTIPORTER 2-RELATED"/>
    <property type="match status" value="1"/>
</dbReference>
<keyword evidence="7" id="KW-0406">Ion transport</keyword>
<feature type="transmembrane region" description="Helical" evidence="9">
    <location>
        <begin position="377"/>
        <end position="395"/>
    </location>
</feature>
<feature type="transmembrane region" description="Helical" evidence="9">
    <location>
        <begin position="39"/>
        <end position="57"/>
    </location>
</feature>
<dbReference type="OrthoDB" id="1757035at2"/>
<sequence length="418" mass="45486">MESSIHTIACNNLLIIFAIVALTGIVCTKFSEILKIPDVVLFLMVGIVIGPSFLKFIDISKYEVENQLILTFGSAFILYMGGKEISLKVLKNIKVSVFLLATLGVFISAFVVQKIIGVVFDINPITALLVGSIVASTDPATLVPIFNQVKIKDKVKQAVISESAFNDATGAILTSAVLTIILSGKFSLTQNVYSLMTMVVIGIVVGVVTGVLLLKLVNDKPYGIFKDFAPIISILSVLISYELSTKLGGSGYMSCFIVGIISGNRKNFKVWLTQQSYDADFHVVETLGTICRMTIFIILGSQVDLSILSKYFIQSSIVTLGLMFIARPLCVILCTLFDRKAKWNKKELIFMMWVRETGVIPAALCGIISAMKIPGQEVISSIVFTTIILTLVLQGSTTKLVAKKLGLLEEDVLETKAI</sequence>
<dbReference type="Gene3D" id="1.20.1530.20">
    <property type="match status" value="1"/>
</dbReference>
<feature type="transmembrane region" description="Helical" evidence="9">
    <location>
        <begin position="277"/>
        <end position="299"/>
    </location>
</feature>
<dbReference type="EMBL" id="FQWX01000003">
    <property type="protein sequence ID" value="SHG54252.1"/>
    <property type="molecule type" value="Genomic_DNA"/>
</dbReference>
<evidence type="ECO:0000256" key="1">
    <source>
        <dbReference type="ARBA" id="ARBA00004651"/>
    </source>
</evidence>
<dbReference type="GO" id="GO:0015297">
    <property type="term" value="F:antiporter activity"/>
    <property type="evidence" value="ECO:0007669"/>
    <property type="project" value="UniProtKB-KW"/>
</dbReference>
<keyword evidence="6 9" id="KW-1133">Transmembrane helix</keyword>
<dbReference type="STRING" id="1121321.SAMN04488530_10349"/>
<feature type="transmembrane region" description="Helical" evidence="9">
    <location>
        <begin position="69"/>
        <end position="85"/>
    </location>
</feature>
<dbReference type="InterPro" id="IPR038770">
    <property type="entry name" value="Na+/solute_symporter_sf"/>
</dbReference>
<keyword evidence="3" id="KW-0050">Antiport</keyword>
<accession>A0A1M5KN60</accession>
<dbReference type="RefSeq" id="WP_073123823.1">
    <property type="nucleotide sequence ID" value="NZ_BAABCH010000103.1"/>
</dbReference>
<evidence type="ECO:0000256" key="2">
    <source>
        <dbReference type="ARBA" id="ARBA00022448"/>
    </source>
</evidence>
<dbReference type="Proteomes" id="UP000243255">
    <property type="component" value="Unassembled WGS sequence"/>
</dbReference>
<name>A0A1M5KN60_9FIRM</name>